<evidence type="ECO:0008006" key="4">
    <source>
        <dbReference type="Google" id="ProtNLM"/>
    </source>
</evidence>
<accession>A0A165K4R0</accession>
<proteinExistence type="predicted"/>
<protein>
    <recommendedName>
        <fullName evidence="4">Autophagy-related protein 27</fullName>
    </recommendedName>
</protein>
<feature type="signal peptide" evidence="1">
    <location>
        <begin position="1"/>
        <end position="22"/>
    </location>
</feature>
<dbReference type="EMBL" id="KV423915">
    <property type="protein sequence ID" value="KZT62679.1"/>
    <property type="molecule type" value="Genomic_DNA"/>
</dbReference>
<keyword evidence="1" id="KW-0732">Signal</keyword>
<dbReference type="Proteomes" id="UP000076842">
    <property type="component" value="Unassembled WGS sequence"/>
</dbReference>
<dbReference type="InParanoid" id="A0A165K4R0"/>
<sequence length="106" mass="11300">MQFSVVIKFGVLLLVAVHSVISSEIEILNKASDQCTIPGPVIDGTQMPDKIFTLHKVPERPLLRSNGNSGRLPPLPSDAIPNACPSSQSLPCFSGGDVVELEFSLS</sequence>
<gene>
    <name evidence="2" type="ORF">CALCODRAFT_140431</name>
</gene>
<dbReference type="AlphaFoldDB" id="A0A165K4R0"/>
<evidence type="ECO:0000313" key="2">
    <source>
        <dbReference type="EMBL" id="KZT62679.1"/>
    </source>
</evidence>
<organism evidence="2 3">
    <name type="scientific">Calocera cornea HHB12733</name>
    <dbReference type="NCBI Taxonomy" id="1353952"/>
    <lineage>
        <taxon>Eukaryota</taxon>
        <taxon>Fungi</taxon>
        <taxon>Dikarya</taxon>
        <taxon>Basidiomycota</taxon>
        <taxon>Agaricomycotina</taxon>
        <taxon>Dacrymycetes</taxon>
        <taxon>Dacrymycetales</taxon>
        <taxon>Dacrymycetaceae</taxon>
        <taxon>Calocera</taxon>
    </lineage>
</organism>
<keyword evidence="3" id="KW-1185">Reference proteome</keyword>
<feature type="chain" id="PRO_5007860620" description="Autophagy-related protein 27" evidence="1">
    <location>
        <begin position="23"/>
        <end position="106"/>
    </location>
</feature>
<name>A0A165K4R0_9BASI</name>
<evidence type="ECO:0000313" key="3">
    <source>
        <dbReference type="Proteomes" id="UP000076842"/>
    </source>
</evidence>
<evidence type="ECO:0000256" key="1">
    <source>
        <dbReference type="SAM" id="SignalP"/>
    </source>
</evidence>
<reference evidence="2 3" key="1">
    <citation type="journal article" date="2016" name="Mol. Biol. Evol.">
        <title>Comparative Genomics of Early-Diverging Mushroom-Forming Fungi Provides Insights into the Origins of Lignocellulose Decay Capabilities.</title>
        <authorList>
            <person name="Nagy L.G."/>
            <person name="Riley R."/>
            <person name="Tritt A."/>
            <person name="Adam C."/>
            <person name="Daum C."/>
            <person name="Floudas D."/>
            <person name="Sun H."/>
            <person name="Yadav J.S."/>
            <person name="Pangilinan J."/>
            <person name="Larsson K.H."/>
            <person name="Matsuura K."/>
            <person name="Barry K."/>
            <person name="Labutti K."/>
            <person name="Kuo R."/>
            <person name="Ohm R.A."/>
            <person name="Bhattacharya S.S."/>
            <person name="Shirouzu T."/>
            <person name="Yoshinaga Y."/>
            <person name="Martin F.M."/>
            <person name="Grigoriev I.V."/>
            <person name="Hibbett D.S."/>
        </authorList>
    </citation>
    <scope>NUCLEOTIDE SEQUENCE [LARGE SCALE GENOMIC DNA]</scope>
    <source>
        <strain evidence="2 3">HHB12733</strain>
    </source>
</reference>